<keyword evidence="2" id="KW-0378">Hydrolase</keyword>
<dbReference type="InterPro" id="IPR041796">
    <property type="entry name" value="Mre11_N"/>
</dbReference>
<dbReference type="InterPro" id="IPR050535">
    <property type="entry name" value="DNA_Repair-Maintenance_Comp"/>
</dbReference>
<protein>
    <submittedName>
        <fullName evidence="5">Putative DNA double strand break repair</fullName>
    </submittedName>
</protein>
<evidence type="ECO:0000256" key="2">
    <source>
        <dbReference type="ARBA" id="ARBA00022801"/>
    </source>
</evidence>
<reference evidence="5" key="1">
    <citation type="journal article" date="2021" name="Proc. Natl. Acad. Sci. U.S.A.">
        <title>A Catalog of Tens of Thousands of Viruses from Human Metagenomes Reveals Hidden Associations with Chronic Diseases.</title>
        <authorList>
            <person name="Tisza M.J."/>
            <person name="Buck C.B."/>
        </authorList>
    </citation>
    <scope>NUCLEOTIDE SEQUENCE</scope>
    <source>
        <strain evidence="5">CtHip2</strain>
    </source>
</reference>
<dbReference type="Gene3D" id="3.60.21.10">
    <property type="match status" value="1"/>
</dbReference>
<dbReference type="PANTHER" id="PTHR30337">
    <property type="entry name" value="COMPONENT OF ATP-DEPENDENT DSDNA EXONUCLEASE"/>
    <property type="match status" value="1"/>
</dbReference>
<dbReference type="CDD" id="cd00840">
    <property type="entry name" value="MPP_Mre11_N"/>
    <property type="match status" value="1"/>
</dbReference>
<sequence>MPKEFKIAQISDCHLGYRSGQFRDVETGINLREQDGYDALEKAIDEIVETKPDVVICSGDMFHSPKPSIYTIIQCKRILQKLVKAGIPFYNIAGNHDAEDSIREIPANAVIDEPLLNLYSYTEPYVVVEIAPGIVCHFVSHHGFIAQQETMKQLKTIKGKFNILVTHGSVYDTNMNMILHSESEPREIVIPEEIMNMDWDYTLMGHIHERGWVSSTDGLTDTSNRKQFYGGSLIRRGFSDKECKLGRGWTMWTIKDNKEMTPELHIIEERLQKDIIIQCKDKTTLQIEQQIAKEFKKIDFTQTPILRVTLVNISKQNKTALDMSKFREDIQKCLTFGMKYKITEEVEASDSQRASFSYDLHSAYRAFWEIDKENYTEDVQEPINKESVSLLNKGQEKIIK</sequence>
<feature type="domain" description="Calcineurin-like phosphoesterase" evidence="4">
    <location>
        <begin position="5"/>
        <end position="209"/>
    </location>
</feature>
<keyword evidence="3" id="KW-0269">Exonuclease</keyword>
<dbReference type="InterPro" id="IPR029052">
    <property type="entry name" value="Metallo-depent_PP-like"/>
</dbReference>
<dbReference type="PANTHER" id="PTHR30337:SF0">
    <property type="entry name" value="NUCLEASE SBCCD SUBUNIT D"/>
    <property type="match status" value="1"/>
</dbReference>
<dbReference type="Pfam" id="PF00149">
    <property type="entry name" value="Metallophos"/>
    <property type="match status" value="1"/>
</dbReference>
<accession>A0A8S5RV28</accession>
<dbReference type="GO" id="GO:0004527">
    <property type="term" value="F:exonuclease activity"/>
    <property type="evidence" value="ECO:0007669"/>
    <property type="project" value="UniProtKB-KW"/>
</dbReference>
<name>A0A8S5RV28_9CAUD</name>
<dbReference type="SUPFAM" id="SSF56300">
    <property type="entry name" value="Metallo-dependent phosphatases"/>
    <property type="match status" value="1"/>
</dbReference>
<evidence type="ECO:0000256" key="3">
    <source>
        <dbReference type="ARBA" id="ARBA00022839"/>
    </source>
</evidence>
<keyword evidence="1" id="KW-0540">Nuclease</keyword>
<dbReference type="EMBL" id="BK032497">
    <property type="protein sequence ID" value="DAF42620.1"/>
    <property type="molecule type" value="Genomic_DNA"/>
</dbReference>
<evidence type="ECO:0000259" key="4">
    <source>
        <dbReference type="Pfam" id="PF00149"/>
    </source>
</evidence>
<proteinExistence type="predicted"/>
<evidence type="ECO:0000313" key="5">
    <source>
        <dbReference type="EMBL" id="DAF42620.1"/>
    </source>
</evidence>
<evidence type="ECO:0000256" key="1">
    <source>
        <dbReference type="ARBA" id="ARBA00022722"/>
    </source>
</evidence>
<dbReference type="InterPro" id="IPR004843">
    <property type="entry name" value="Calcineurin-like_PHP"/>
</dbReference>
<organism evidence="5">
    <name type="scientific">Siphoviridae sp. ctHip2</name>
    <dbReference type="NCBI Taxonomy" id="2827830"/>
    <lineage>
        <taxon>Viruses</taxon>
        <taxon>Duplodnaviria</taxon>
        <taxon>Heunggongvirae</taxon>
        <taxon>Uroviricota</taxon>
        <taxon>Caudoviricetes</taxon>
    </lineage>
</organism>